<dbReference type="OrthoDB" id="2580323at2759"/>
<keyword evidence="2" id="KW-1185">Reference proteome</keyword>
<comment type="caution">
    <text evidence="1">The sequence shown here is derived from an EMBL/GenBank/DDBJ whole genome shotgun (WGS) entry which is preliminary data.</text>
</comment>
<gene>
    <name evidence="1" type="ORF">EKO04_011141</name>
</gene>
<name>A0A8H7IVP6_9PLEO</name>
<protein>
    <submittedName>
        <fullName evidence="1">Uncharacterized protein</fullName>
    </submittedName>
</protein>
<reference evidence="1" key="2">
    <citation type="submission" date="2020-09" db="EMBL/GenBank/DDBJ databases">
        <title>Reference genome assembly for Australian Ascochyta lentis isolate Al4.</title>
        <authorList>
            <person name="Lee R.C."/>
            <person name="Farfan-Caceres L.M."/>
            <person name="Debler J.W."/>
            <person name="Williams A.H."/>
            <person name="Henares B.M."/>
        </authorList>
    </citation>
    <scope>NUCLEOTIDE SEQUENCE</scope>
    <source>
        <strain evidence="1">Al4</strain>
    </source>
</reference>
<reference evidence="1" key="1">
    <citation type="submission" date="2018-12" db="EMBL/GenBank/DDBJ databases">
        <authorList>
            <person name="Syme R.A."/>
            <person name="Farfan-Caceres L."/>
            <person name="Lichtenzveig J."/>
        </authorList>
    </citation>
    <scope>NUCLEOTIDE SEQUENCE</scope>
    <source>
        <strain evidence="1">Al4</strain>
    </source>
</reference>
<proteinExistence type="predicted"/>
<organism evidence="1 2">
    <name type="scientific">Ascochyta lentis</name>
    <dbReference type="NCBI Taxonomy" id="205686"/>
    <lineage>
        <taxon>Eukaryota</taxon>
        <taxon>Fungi</taxon>
        <taxon>Dikarya</taxon>
        <taxon>Ascomycota</taxon>
        <taxon>Pezizomycotina</taxon>
        <taxon>Dothideomycetes</taxon>
        <taxon>Pleosporomycetidae</taxon>
        <taxon>Pleosporales</taxon>
        <taxon>Pleosporineae</taxon>
        <taxon>Didymellaceae</taxon>
        <taxon>Ascochyta</taxon>
    </lineage>
</organism>
<evidence type="ECO:0000313" key="1">
    <source>
        <dbReference type="EMBL" id="KAF9690926.1"/>
    </source>
</evidence>
<dbReference type="Proteomes" id="UP000651452">
    <property type="component" value="Unassembled WGS sequence"/>
</dbReference>
<evidence type="ECO:0000313" key="2">
    <source>
        <dbReference type="Proteomes" id="UP000651452"/>
    </source>
</evidence>
<dbReference type="PANTHER" id="PTHR40616:SF1">
    <property type="entry name" value="LINALOOL DEHYDRATASE_ISOMERASE DOMAIN-CONTAINING PROTEIN"/>
    <property type="match status" value="1"/>
</dbReference>
<sequence>MFSAGATKCKLVAGGIELVIAKSSTLRDEGLTGFFDQFRYPGRRDCYWQQKDSLDDRQVEPRVTATMADDPSEAQSLFDHSMFVQDNRYDSSYNYIAYSDKGSWSVRFTAWYLAGLLHRNERDDLEHAKAAIENIISVQMTDDFDAAWYGTYKLSPDQPDPTSNSTLYPPKIYDTYDPNWREFVGTQLIQVVEEFGLLIGSDLVSCIEDSLEAAAIGGMRRNGTFPQDDNLILGYSNPAMMRALVVGWIGARRNNSTFIDFANDQGTKLLQLFQLNNSNTLSEYNAPTYYGIDSWALGAQLKYGPKGQTFTTNAKVILGELWRDLEEHYNGYLGQMLGPYDRAYTRDIVQHSSIISMFFWGMFGHQYGPQPPKLESDLLFDIAQGAAIALITDTVKAVIPTDVQEKLKGTFTGPARHLNKTIYDDVESKYSRVATSWMSRELMIGGQKLDEQENRGDQFVPAIVHWAGDRNHKPFPWSTFFSLYPSASSIHAVAEPNRLTVSYPNRTQEGSDIFTFALSNVPPSWTLGGHTITGLDGELPCVDINVDAEGLEFQPVTYGKSLRNHLFYNISYVVPEDFEGTPKMVLDIKYTC</sequence>
<dbReference type="AlphaFoldDB" id="A0A8H7IVP6"/>
<accession>A0A8H7IVP6</accession>
<dbReference type="PANTHER" id="PTHR40616">
    <property type="entry name" value="LINALOOL DEHYDRATASE_ISOMERASE DOMAIN-CONTAINING PROTEIN"/>
    <property type="match status" value="1"/>
</dbReference>
<dbReference type="EMBL" id="RZGK01000022">
    <property type="protein sequence ID" value="KAF9690926.1"/>
    <property type="molecule type" value="Genomic_DNA"/>
</dbReference>